<reference evidence="1 2" key="2">
    <citation type="journal article" date="2022" name="Mol. Ecol. Resour.">
        <title>The genomes of chicory, endive, great burdock and yacon provide insights into Asteraceae paleo-polyploidization history and plant inulin production.</title>
        <authorList>
            <person name="Fan W."/>
            <person name="Wang S."/>
            <person name="Wang H."/>
            <person name="Wang A."/>
            <person name="Jiang F."/>
            <person name="Liu H."/>
            <person name="Zhao H."/>
            <person name="Xu D."/>
            <person name="Zhang Y."/>
        </authorList>
    </citation>
    <scope>NUCLEOTIDE SEQUENCE [LARGE SCALE GENOMIC DNA]</scope>
    <source>
        <strain evidence="2">cv. Niubang</strain>
    </source>
</reference>
<evidence type="ECO:0000313" key="1">
    <source>
        <dbReference type="EMBL" id="KAI3772444.1"/>
    </source>
</evidence>
<protein>
    <submittedName>
        <fullName evidence="1">Uncharacterized protein</fullName>
    </submittedName>
</protein>
<sequence>MEPKASTMTYRIVGRFDPNPFDDGDEVNPFAEGSTFGGGLMRTSFQGEENQEPHISDLIPNISEKKDPHIAGRFSTEFLEREVSSMEIENKKFDDMVTEYLKALEELEYLIVENGFLQRKVKKMRGPMSKRNSKIEAQEEELKEKENVIGEFEREVKEMRMMISLLRDEKNEVL</sequence>
<dbReference type="Proteomes" id="UP001055879">
    <property type="component" value="Linkage Group LG01"/>
</dbReference>
<gene>
    <name evidence="1" type="ORF">L6452_03630</name>
</gene>
<name>A0ACB9FMV4_ARCLA</name>
<organism evidence="1 2">
    <name type="scientific">Arctium lappa</name>
    <name type="common">Greater burdock</name>
    <name type="synonym">Lappa major</name>
    <dbReference type="NCBI Taxonomy" id="4217"/>
    <lineage>
        <taxon>Eukaryota</taxon>
        <taxon>Viridiplantae</taxon>
        <taxon>Streptophyta</taxon>
        <taxon>Embryophyta</taxon>
        <taxon>Tracheophyta</taxon>
        <taxon>Spermatophyta</taxon>
        <taxon>Magnoliopsida</taxon>
        <taxon>eudicotyledons</taxon>
        <taxon>Gunneridae</taxon>
        <taxon>Pentapetalae</taxon>
        <taxon>asterids</taxon>
        <taxon>campanulids</taxon>
        <taxon>Asterales</taxon>
        <taxon>Asteraceae</taxon>
        <taxon>Carduoideae</taxon>
        <taxon>Cardueae</taxon>
        <taxon>Arctiinae</taxon>
        <taxon>Arctium</taxon>
    </lineage>
</organism>
<comment type="caution">
    <text evidence="1">The sequence shown here is derived from an EMBL/GenBank/DDBJ whole genome shotgun (WGS) entry which is preliminary data.</text>
</comment>
<keyword evidence="2" id="KW-1185">Reference proteome</keyword>
<proteinExistence type="predicted"/>
<reference evidence="2" key="1">
    <citation type="journal article" date="2022" name="Mol. Ecol. Resour.">
        <title>The genomes of chicory, endive, great burdock and yacon provide insights into Asteraceae palaeo-polyploidization history and plant inulin production.</title>
        <authorList>
            <person name="Fan W."/>
            <person name="Wang S."/>
            <person name="Wang H."/>
            <person name="Wang A."/>
            <person name="Jiang F."/>
            <person name="Liu H."/>
            <person name="Zhao H."/>
            <person name="Xu D."/>
            <person name="Zhang Y."/>
        </authorList>
    </citation>
    <scope>NUCLEOTIDE SEQUENCE [LARGE SCALE GENOMIC DNA]</scope>
    <source>
        <strain evidence="2">cv. Niubang</strain>
    </source>
</reference>
<accession>A0ACB9FMV4</accession>
<evidence type="ECO:0000313" key="2">
    <source>
        <dbReference type="Proteomes" id="UP001055879"/>
    </source>
</evidence>
<dbReference type="EMBL" id="CM042047">
    <property type="protein sequence ID" value="KAI3772444.1"/>
    <property type="molecule type" value="Genomic_DNA"/>
</dbReference>